<evidence type="ECO:0000313" key="3">
    <source>
        <dbReference type="Proteomes" id="UP000186594"/>
    </source>
</evidence>
<protein>
    <submittedName>
        <fullName evidence="2">Uncharacterized protein</fullName>
    </submittedName>
</protein>
<keyword evidence="1" id="KW-0732">Signal</keyword>
<keyword evidence="3" id="KW-1185">Reference proteome</keyword>
<feature type="signal peptide" evidence="1">
    <location>
        <begin position="1"/>
        <end position="19"/>
    </location>
</feature>
<dbReference type="EMBL" id="LXFE01004155">
    <property type="protein sequence ID" value="OLL21902.1"/>
    <property type="molecule type" value="Genomic_DNA"/>
</dbReference>
<feature type="chain" id="PRO_5012188673" evidence="1">
    <location>
        <begin position="20"/>
        <end position="225"/>
    </location>
</feature>
<dbReference type="AlphaFoldDB" id="A0A1U7LH76"/>
<name>A0A1U7LH76_NEOID</name>
<reference evidence="2 3" key="1">
    <citation type="submission" date="2016-04" db="EMBL/GenBank/DDBJ databases">
        <title>Evolutionary innovation and constraint leading to complex multicellularity in the Ascomycota.</title>
        <authorList>
            <person name="Cisse O."/>
            <person name="Nguyen A."/>
            <person name="Hewitt D.A."/>
            <person name="Jedd G."/>
            <person name="Stajich J.E."/>
        </authorList>
    </citation>
    <scope>NUCLEOTIDE SEQUENCE [LARGE SCALE GENOMIC DNA]</scope>
    <source>
        <strain evidence="2 3">DAH-3</strain>
    </source>
</reference>
<organism evidence="2 3">
    <name type="scientific">Neolecta irregularis (strain DAH-3)</name>
    <dbReference type="NCBI Taxonomy" id="1198029"/>
    <lineage>
        <taxon>Eukaryota</taxon>
        <taxon>Fungi</taxon>
        <taxon>Dikarya</taxon>
        <taxon>Ascomycota</taxon>
        <taxon>Taphrinomycotina</taxon>
        <taxon>Neolectales</taxon>
        <taxon>Neolectaceae</taxon>
        <taxon>Neolecta</taxon>
    </lineage>
</organism>
<gene>
    <name evidence="2" type="ORF">NEOLI_002180</name>
</gene>
<comment type="caution">
    <text evidence="2">The sequence shown here is derived from an EMBL/GenBank/DDBJ whole genome shotgun (WGS) entry which is preliminary data.</text>
</comment>
<accession>A0A1U7LH76</accession>
<sequence>MLLLIIAALPATLSTFVAPGYPLFDSFVCKDDTLVATFAKHQQDGFSLKKVMHCPSETGQQCSNGACLSTRNLVVPPNFQSHRETFYHKPSGHYLNPTISLSDFYKSTGNDQCLFNYPKDPNPVQGIVSCNDQHAQRGCELLEICPEKTPKCVRFAFEKMSSSSGVLHTDRLQRVTYAFCVSQKTAENLGNLSSLPEYHEVPKKTSADLEDDFGFTCNHDKCAFM</sequence>
<evidence type="ECO:0000313" key="2">
    <source>
        <dbReference type="EMBL" id="OLL21902.1"/>
    </source>
</evidence>
<dbReference type="Proteomes" id="UP000186594">
    <property type="component" value="Unassembled WGS sequence"/>
</dbReference>
<proteinExistence type="predicted"/>
<evidence type="ECO:0000256" key="1">
    <source>
        <dbReference type="SAM" id="SignalP"/>
    </source>
</evidence>